<dbReference type="EMBL" id="MQVR01000016">
    <property type="protein sequence ID" value="OKL54442.1"/>
    <property type="molecule type" value="Genomic_DNA"/>
</dbReference>
<dbReference type="Pfam" id="PF13302">
    <property type="entry name" value="Acetyltransf_3"/>
    <property type="match status" value="1"/>
</dbReference>
<gene>
    <name evidence="2" type="ORF">BSZ39_04245</name>
</gene>
<dbReference type="OrthoDB" id="9795188at2"/>
<dbReference type="Gene3D" id="3.40.630.30">
    <property type="match status" value="1"/>
</dbReference>
<dbReference type="CDD" id="cd04301">
    <property type="entry name" value="NAT_SF"/>
    <property type="match status" value="1"/>
</dbReference>
<reference evidence="3" key="1">
    <citation type="submission" date="2016-12" db="EMBL/GenBank/DDBJ databases">
        <authorList>
            <person name="Meng X."/>
        </authorList>
    </citation>
    <scope>NUCLEOTIDE SEQUENCE [LARGE SCALE GENOMIC DNA]</scope>
    <source>
        <strain evidence="3">DSM 19116</strain>
    </source>
</reference>
<dbReference type="PROSITE" id="PS51186">
    <property type="entry name" value="GNAT"/>
    <property type="match status" value="1"/>
</dbReference>
<evidence type="ECO:0000259" key="1">
    <source>
        <dbReference type="PROSITE" id="PS51186"/>
    </source>
</evidence>
<keyword evidence="3" id="KW-1185">Reference proteome</keyword>
<comment type="caution">
    <text evidence="2">The sequence shown here is derived from an EMBL/GenBank/DDBJ whole genome shotgun (WGS) entry which is preliminary data.</text>
</comment>
<accession>A0A1Q5Q423</accession>
<dbReference type="RefSeq" id="WP_073716142.1">
    <property type="nucleotide sequence ID" value="NZ_MQVR01000016.1"/>
</dbReference>
<name>A0A1Q5Q423_9ACTO</name>
<sequence length="176" mass="19997">MRFGDFRLEKPTIDDIDAVHALYSDPRVWKHYPSGRFTRRSETEALMRMWLEGWEREGLSSWLIWDGDRVVGICGPKLRRGSYWNLGYWIAPQAQGRGIATRAARYSVERANAANADLPVVARLLEHNTRSRLVAERIGLRCCFAGPDTGNPNGPATRLIYADRDLTEHQVATARA</sequence>
<dbReference type="AlphaFoldDB" id="A0A1Q5Q423"/>
<protein>
    <recommendedName>
        <fullName evidence="1">N-acetyltransferase domain-containing protein</fullName>
    </recommendedName>
</protein>
<organism evidence="2 3">
    <name type="scientific">Bowdeniella nasicola</name>
    <dbReference type="NCBI Taxonomy" id="208480"/>
    <lineage>
        <taxon>Bacteria</taxon>
        <taxon>Bacillati</taxon>
        <taxon>Actinomycetota</taxon>
        <taxon>Actinomycetes</taxon>
        <taxon>Actinomycetales</taxon>
        <taxon>Actinomycetaceae</taxon>
        <taxon>Bowdeniella</taxon>
    </lineage>
</organism>
<dbReference type="SUPFAM" id="SSF55729">
    <property type="entry name" value="Acyl-CoA N-acyltransferases (Nat)"/>
    <property type="match status" value="1"/>
</dbReference>
<dbReference type="InterPro" id="IPR051531">
    <property type="entry name" value="N-acetyltransferase"/>
</dbReference>
<evidence type="ECO:0000313" key="2">
    <source>
        <dbReference type="EMBL" id="OKL54442.1"/>
    </source>
</evidence>
<feature type="domain" description="N-acetyltransferase" evidence="1">
    <location>
        <begin position="4"/>
        <end position="164"/>
    </location>
</feature>
<evidence type="ECO:0000313" key="3">
    <source>
        <dbReference type="Proteomes" id="UP000185628"/>
    </source>
</evidence>
<dbReference type="GO" id="GO:0016747">
    <property type="term" value="F:acyltransferase activity, transferring groups other than amino-acyl groups"/>
    <property type="evidence" value="ECO:0007669"/>
    <property type="project" value="InterPro"/>
</dbReference>
<dbReference type="InterPro" id="IPR000182">
    <property type="entry name" value="GNAT_dom"/>
</dbReference>
<dbReference type="PANTHER" id="PTHR43792:SF1">
    <property type="entry name" value="N-ACETYLTRANSFERASE DOMAIN-CONTAINING PROTEIN"/>
    <property type="match status" value="1"/>
</dbReference>
<dbReference type="InterPro" id="IPR016181">
    <property type="entry name" value="Acyl_CoA_acyltransferase"/>
</dbReference>
<proteinExistence type="predicted"/>
<dbReference type="Proteomes" id="UP000185628">
    <property type="component" value="Unassembled WGS sequence"/>
</dbReference>
<dbReference type="PANTHER" id="PTHR43792">
    <property type="entry name" value="GNAT FAMILY, PUTATIVE (AFU_ORTHOLOGUE AFUA_3G00765)-RELATED-RELATED"/>
    <property type="match status" value="1"/>
</dbReference>